<gene>
    <name evidence="1" type="ORF">CBG49_14375</name>
</gene>
<keyword evidence="2" id="KW-1185">Reference proteome</keyword>
<dbReference type="EMBL" id="CP022022">
    <property type="protein sequence ID" value="ASF44183.1"/>
    <property type="molecule type" value="Genomic_DNA"/>
</dbReference>
<dbReference type="KEGG" id="capn:CBG49_14375"/>
<accession>A0A1Z4BSH0</accession>
<protein>
    <submittedName>
        <fullName evidence="1">Uncharacterized protein</fullName>
    </submittedName>
</protein>
<reference evidence="2" key="1">
    <citation type="submission" date="2017-06" db="EMBL/GenBank/DDBJ databases">
        <title>Complete genome sequence of Capnocytophaga sp. KCOM 1579 (=ChDC OS43) isolated from a human refractory periapical abscess lesion.</title>
        <authorList>
            <person name="Kook J.-K."/>
            <person name="Park S.-N."/>
            <person name="Lim Y.K."/>
            <person name="Roh H."/>
        </authorList>
    </citation>
    <scope>NUCLEOTIDE SEQUENCE [LARGE SCALE GENOMIC DNA]</scope>
    <source>
        <strain evidence="2">ChDC OS43</strain>
    </source>
</reference>
<sequence length="203" mass="23488">MMDFLKNLQNMMGGSAEDMQKQMEQMQQQMQQQMNAAMGGGNEKRGWQPDEGVYYAKGEYDNAVEYNNEIVCITNGCTDEMAEMNDAMDDNDFNRAEEVRLQWIEDLVTFKEEVRKLGAYKGDTSLLEAAIKYFDNYDALMKDGYKTLIQMRLKGLRGTPEEQAQLKKNNAFIVKTAEDFNAVSDEFIERYEDEDDEDDDDDE</sequence>
<evidence type="ECO:0000313" key="1">
    <source>
        <dbReference type="EMBL" id="ASF44183.1"/>
    </source>
</evidence>
<organism evidence="1 2">
    <name type="scientific">Capnocytophaga endodontalis</name>
    <dbReference type="NCBI Taxonomy" id="2708117"/>
    <lineage>
        <taxon>Bacteria</taxon>
        <taxon>Pseudomonadati</taxon>
        <taxon>Bacteroidota</taxon>
        <taxon>Flavobacteriia</taxon>
        <taxon>Flavobacteriales</taxon>
        <taxon>Flavobacteriaceae</taxon>
        <taxon>Capnocytophaga</taxon>
    </lineage>
</organism>
<dbReference type="RefSeq" id="WP_088595024.1">
    <property type="nucleotide sequence ID" value="NZ_CP022022.1"/>
</dbReference>
<dbReference type="AlphaFoldDB" id="A0A1Z4BSH0"/>
<dbReference type="Proteomes" id="UP000197007">
    <property type="component" value="Chromosome"/>
</dbReference>
<proteinExistence type="predicted"/>
<evidence type="ECO:0000313" key="2">
    <source>
        <dbReference type="Proteomes" id="UP000197007"/>
    </source>
</evidence>
<name>A0A1Z4BSH0_9FLAO</name>